<proteinExistence type="predicted"/>
<dbReference type="PANTHER" id="PTHR47331:SF1">
    <property type="entry name" value="GAG-LIKE PROTEIN"/>
    <property type="match status" value="1"/>
</dbReference>
<comment type="caution">
    <text evidence="1">The sequence shown here is derived from an EMBL/GenBank/DDBJ whole genome shotgun (WGS) entry which is preliminary data.</text>
</comment>
<sequence>MGSCSIEAVEVPVICATLSRPSVPSKVLQDFESLPFADDYQRDRYTVSLPWKLNFDRSKLLNNEPLARKRLECQSRKLSKDPELEQRYNEVIAEMQASGVVEEVPANELNTPNPTFYMPHRPVIRETSVSTKVRPVFDASIKGVNELAESLSVPDFLLCFRRFIDRRGLPCVVYSDNAKTFVKARSKLGDFYGHLSPS</sequence>
<dbReference type="EMBL" id="JAIZAY010000001">
    <property type="protein sequence ID" value="KAJ8051014.1"/>
    <property type="molecule type" value="Genomic_DNA"/>
</dbReference>
<name>A0A9Q1HKT5_HOLLE</name>
<gene>
    <name evidence="1" type="ORF">HOLleu_04422</name>
</gene>
<keyword evidence="2" id="KW-1185">Reference proteome</keyword>
<dbReference type="Proteomes" id="UP001152320">
    <property type="component" value="Chromosome 1"/>
</dbReference>
<reference evidence="1" key="1">
    <citation type="submission" date="2021-10" db="EMBL/GenBank/DDBJ databases">
        <title>Tropical sea cucumber genome reveals ecological adaptation and Cuvierian tubules defense mechanism.</title>
        <authorList>
            <person name="Chen T."/>
        </authorList>
    </citation>
    <scope>NUCLEOTIDE SEQUENCE</scope>
    <source>
        <strain evidence="1">Nanhai2018</strain>
        <tissue evidence="1">Muscle</tissue>
    </source>
</reference>
<protein>
    <recommendedName>
        <fullName evidence="3">Integrase catalytic domain-containing protein</fullName>
    </recommendedName>
</protein>
<dbReference type="PANTHER" id="PTHR47331">
    <property type="entry name" value="PHD-TYPE DOMAIN-CONTAINING PROTEIN"/>
    <property type="match status" value="1"/>
</dbReference>
<accession>A0A9Q1HKT5</accession>
<evidence type="ECO:0000313" key="1">
    <source>
        <dbReference type="EMBL" id="KAJ8051014.1"/>
    </source>
</evidence>
<dbReference type="OrthoDB" id="416987at2759"/>
<evidence type="ECO:0000313" key="2">
    <source>
        <dbReference type="Proteomes" id="UP001152320"/>
    </source>
</evidence>
<dbReference type="AlphaFoldDB" id="A0A9Q1HKT5"/>
<organism evidence="1 2">
    <name type="scientific">Holothuria leucospilota</name>
    <name type="common">Black long sea cucumber</name>
    <name type="synonym">Mertensiothuria leucospilota</name>
    <dbReference type="NCBI Taxonomy" id="206669"/>
    <lineage>
        <taxon>Eukaryota</taxon>
        <taxon>Metazoa</taxon>
        <taxon>Echinodermata</taxon>
        <taxon>Eleutherozoa</taxon>
        <taxon>Echinozoa</taxon>
        <taxon>Holothuroidea</taxon>
        <taxon>Aspidochirotacea</taxon>
        <taxon>Aspidochirotida</taxon>
        <taxon>Holothuriidae</taxon>
        <taxon>Holothuria</taxon>
    </lineage>
</organism>
<evidence type="ECO:0008006" key="3">
    <source>
        <dbReference type="Google" id="ProtNLM"/>
    </source>
</evidence>